<evidence type="ECO:0000256" key="3">
    <source>
        <dbReference type="ARBA" id="ARBA00022964"/>
    </source>
</evidence>
<keyword evidence="7" id="KW-1185">Reference proteome</keyword>
<evidence type="ECO:0000313" key="6">
    <source>
        <dbReference type="EMBL" id="EME46536.1"/>
    </source>
</evidence>
<dbReference type="PANTHER" id="PTHR11771">
    <property type="entry name" value="LIPOXYGENASE"/>
    <property type="match status" value="1"/>
</dbReference>
<keyword evidence="4" id="KW-0560">Oxidoreductase</keyword>
<dbReference type="InterPro" id="IPR036226">
    <property type="entry name" value="LipOase_C_sf"/>
</dbReference>
<accession>N1PSV1</accession>
<dbReference type="eggNOG" id="ENOG502QQSP">
    <property type="taxonomic scope" value="Eukaryota"/>
</dbReference>
<dbReference type="EMBL" id="KB446537">
    <property type="protein sequence ID" value="EME46536.1"/>
    <property type="molecule type" value="Genomic_DNA"/>
</dbReference>
<dbReference type="InterPro" id="IPR000907">
    <property type="entry name" value="LipOase"/>
</dbReference>
<evidence type="ECO:0000259" key="5">
    <source>
        <dbReference type="PROSITE" id="PS51393"/>
    </source>
</evidence>
<evidence type="ECO:0000256" key="4">
    <source>
        <dbReference type="ARBA" id="ARBA00023002"/>
    </source>
</evidence>
<evidence type="ECO:0000256" key="2">
    <source>
        <dbReference type="ARBA" id="ARBA00022723"/>
    </source>
</evidence>
<keyword evidence="3" id="KW-0223">Dioxygenase</keyword>
<reference evidence="6 7" key="2">
    <citation type="journal article" date="2012" name="PLoS Pathog.">
        <title>Diverse lifestyles and strategies of plant pathogenesis encoded in the genomes of eighteen Dothideomycetes fungi.</title>
        <authorList>
            <person name="Ohm R.A."/>
            <person name="Feau N."/>
            <person name="Henrissat B."/>
            <person name="Schoch C.L."/>
            <person name="Horwitz B.A."/>
            <person name="Barry K.W."/>
            <person name="Condon B.J."/>
            <person name="Copeland A.C."/>
            <person name="Dhillon B."/>
            <person name="Glaser F."/>
            <person name="Hesse C.N."/>
            <person name="Kosti I."/>
            <person name="LaButti K."/>
            <person name="Lindquist E.A."/>
            <person name="Lucas S."/>
            <person name="Salamov A.A."/>
            <person name="Bradshaw R.E."/>
            <person name="Ciuffetti L."/>
            <person name="Hamelin R.C."/>
            <person name="Kema G.H.J."/>
            <person name="Lawrence C."/>
            <person name="Scott J.A."/>
            <person name="Spatafora J.W."/>
            <person name="Turgeon B.G."/>
            <person name="de Wit P.J.G.M."/>
            <person name="Zhong S."/>
            <person name="Goodwin S.B."/>
            <person name="Grigoriev I.V."/>
        </authorList>
    </citation>
    <scope>NUCLEOTIDE SEQUENCE [LARGE SCALE GENOMIC DNA]</scope>
    <source>
        <strain evidence="7">NZE10 / CBS 128990</strain>
    </source>
</reference>
<dbReference type="GO" id="GO:0050584">
    <property type="term" value="F:linoleate 11-lipoxygenase activity"/>
    <property type="evidence" value="ECO:0007669"/>
    <property type="project" value="UniProtKB-ARBA"/>
</dbReference>
<feature type="domain" description="Lipoxygenase" evidence="5">
    <location>
        <begin position="151"/>
        <end position="764"/>
    </location>
</feature>
<dbReference type="PRINTS" id="PR00087">
    <property type="entry name" value="LIPOXYGENASE"/>
</dbReference>
<dbReference type="Gene3D" id="3.10.450.60">
    <property type="match status" value="1"/>
</dbReference>
<sequence>MANLAVPRGLLLNAGKVLGAGTNIDEDSRTSRWPTDPEHFSLPIWDTAVLLEELGHNMALPAVIELLDQDRDALLSNPEVLVGRAQNYAPPQLEQGTFRGTRLALTKIYQLIERSFESFMDAANFAPSMPRPLSIQAKRRLFGFTDPATDGYPPHLNLASNRAYAKEHPEVDQGTGPLQRPMLQPSDLHSGMRLAHLAVLLPHAVPKTFVEQTAQSTMQEKVEAAFGPMGRPDQGDKLADIENYNKAVRNRTSANDIFDLPNIGDLEDWYSDRRFAQQYFTGPNPTTIERASETWIQRFVQNATDAPEDQKMKQRIEEIAGHDRDSLYMQDYSYFRHFAGVGEFDEIHCDFEETFLEHGEKRTRTSKRYGMASVCLFHLHQDGNLQPLAIVLDWRDSAADSIFVYNKELPFSQQREDWPWRYAKTCVQCSDWLRHEVVVHLTNTHLVEEAVIVGAQRSFGDTHPVFQLLYPHWQKTLSINAAARTSLVPNIIIELIGLTKTQALQFIMAEYNRFDFARRYVPSDLKSRGFDPKNRDEPRYKNYCYARCIHSMWFKIRSFVEEMLELHYPTDECVACDPCIKSWCKEMQAPGGEGDTGGAGLASFPTINTLEGLIDAITMCIHLASPEHTSVNYLQNYYQSFVINKPPCLYRPIPATRANLNAFTERDLVEALLINHPRPHIPYLLSAKPGDKGSLIIYAASKYHMYKAKSGEKEQKIKAAAAKFYTSLAESEQEFRGYAAECWDADVHMYDVLSPSWNAVSIVI</sequence>
<dbReference type="Pfam" id="PF00305">
    <property type="entry name" value="Lipoxygenase"/>
    <property type="match status" value="1"/>
</dbReference>
<dbReference type="GO" id="GO:0046872">
    <property type="term" value="F:metal ion binding"/>
    <property type="evidence" value="ECO:0007669"/>
    <property type="project" value="UniProtKB-KW"/>
</dbReference>
<evidence type="ECO:0000313" key="7">
    <source>
        <dbReference type="Proteomes" id="UP000016933"/>
    </source>
</evidence>
<dbReference type="OMA" id="FHNYAYA"/>
<dbReference type="InterPro" id="IPR020834">
    <property type="entry name" value="LipOase_CS"/>
</dbReference>
<gene>
    <name evidence="6" type="ORF">DOTSEDRAFT_61160</name>
</gene>
<proteinExistence type="predicted"/>
<reference evidence="7" key="1">
    <citation type="journal article" date="2012" name="PLoS Genet.">
        <title>The genomes of the fungal plant pathogens Cladosporium fulvum and Dothistroma septosporum reveal adaptation to different hosts and lifestyles but also signatures of common ancestry.</title>
        <authorList>
            <person name="de Wit P.J.G.M."/>
            <person name="van der Burgt A."/>
            <person name="Oekmen B."/>
            <person name="Stergiopoulos I."/>
            <person name="Abd-Elsalam K.A."/>
            <person name="Aerts A.L."/>
            <person name="Bahkali A.H."/>
            <person name="Beenen H.G."/>
            <person name="Chettri P."/>
            <person name="Cox M.P."/>
            <person name="Datema E."/>
            <person name="de Vries R.P."/>
            <person name="Dhillon B."/>
            <person name="Ganley A.R."/>
            <person name="Griffiths S.A."/>
            <person name="Guo Y."/>
            <person name="Hamelin R.C."/>
            <person name="Henrissat B."/>
            <person name="Kabir M.S."/>
            <person name="Jashni M.K."/>
            <person name="Kema G."/>
            <person name="Klaubauf S."/>
            <person name="Lapidus A."/>
            <person name="Levasseur A."/>
            <person name="Lindquist E."/>
            <person name="Mehrabi R."/>
            <person name="Ohm R.A."/>
            <person name="Owen T.J."/>
            <person name="Salamov A."/>
            <person name="Schwelm A."/>
            <person name="Schijlen E."/>
            <person name="Sun H."/>
            <person name="van den Burg H.A."/>
            <person name="van Ham R.C.H.J."/>
            <person name="Zhang S."/>
            <person name="Goodwin S.B."/>
            <person name="Grigoriev I.V."/>
            <person name="Collemare J."/>
            <person name="Bradshaw R.E."/>
        </authorList>
    </citation>
    <scope>NUCLEOTIDE SEQUENCE [LARGE SCALE GENOMIC DNA]</scope>
    <source>
        <strain evidence="7">NZE10 / CBS 128990</strain>
    </source>
</reference>
<organism evidence="6 7">
    <name type="scientific">Dothistroma septosporum (strain NZE10 / CBS 128990)</name>
    <name type="common">Red band needle blight fungus</name>
    <name type="synonym">Mycosphaerella pini</name>
    <dbReference type="NCBI Taxonomy" id="675120"/>
    <lineage>
        <taxon>Eukaryota</taxon>
        <taxon>Fungi</taxon>
        <taxon>Dikarya</taxon>
        <taxon>Ascomycota</taxon>
        <taxon>Pezizomycotina</taxon>
        <taxon>Dothideomycetes</taxon>
        <taxon>Dothideomycetidae</taxon>
        <taxon>Mycosphaerellales</taxon>
        <taxon>Mycosphaerellaceae</taxon>
        <taxon>Dothistroma</taxon>
    </lineage>
</organism>
<dbReference type="InterPro" id="IPR013819">
    <property type="entry name" value="LipOase_C"/>
</dbReference>
<keyword evidence="2" id="KW-0479">Metal-binding</keyword>
<dbReference type="Gene3D" id="1.20.245.10">
    <property type="entry name" value="Lipoxygenase-1, Domain 5"/>
    <property type="match status" value="1"/>
</dbReference>
<dbReference type="PROSITE" id="PS51393">
    <property type="entry name" value="LIPOXYGENASE_3"/>
    <property type="match status" value="1"/>
</dbReference>
<dbReference type="HOGENOM" id="CLU_009802_0_0_1"/>
<name>N1PSV1_DOTSN</name>
<protein>
    <recommendedName>
        <fullName evidence="1">Manganese lipoxygenase</fullName>
    </recommendedName>
</protein>
<evidence type="ECO:0000256" key="1">
    <source>
        <dbReference type="ARBA" id="ARBA00021175"/>
    </source>
</evidence>
<dbReference type="GO" id="GO:0043651">
    <property type="term" value="P:linoleic acid metabolic process"/>
    <property type="evidence" value="ECO:0007669"/>
    <property type="project" value="UniProtKB-ARBA"/>
</dbReference>
<dbReference type="PROSITE" id="PS00081">
    <property type="entry name" value="LIPOXYGENASE_2"/>
    <property type="match status" value="1"/>
</dbReference>
<dbReference type="STRING" id="675120.N1PSV1"/>
<dbReference type="OrthoDB" id="3637943at2759"/>
<dbReference type="GO" id="GO:0034440">
    <property type="term" value="P:lipid oxidation"/>
    <property type="evidence" value="ECO:0007669"/>
    <property type="project" value="InterPro"/>
</dbReference>
<dbReference type="AlphaFoldDB" id="N1PSV1"/>
<dbReference type="SUPFAM" id="SSF48484">
    <property type="entry name" value="Lipoxigenase"/>
    <property type="match status" value="1"/>
</dbReference>
<dbReference type="Proteomes" id="UP000016933">
    <property type="component" value="Unassembled WGS sequence"/>
</dbReference>